<comment type="caution">
    <text evidence="1">The sequence shown here is derived from an EMBL/GenBank/DDBJ whole genome shotgun (WGS) entry which is preliminary data.</text>
</comment>
<reference evidence="1 2" key="1">
    <citation type="submission" date="2013-09" db="EMBL/GenBank/DDBJ databases">
        <title>Corchorus capsularis genome sequencing.</title>
        <authorList>
            <person name="Alam M."/>
            <person name="Haque M.S."/>
            <person name="Islam M.S."/>
            <person name="Emdad E.M."/>
            <person name="Islam M.M."/>
            <person name="Ahmed B."/>
            <person name="Halim A."/>
            <person name="Hossen Q.M.M."/>
            <person name="Hossain M.Z."/>
            <person name="Ahmed R."/>
            <person name="Khan M.M."/>
            <person name="Islam R."/>
            <person name="Rashid M.M."/>
            <person name="Khan S.A."/>
            <person name="Rahman M.S."/>
            <person name="Alam M."/>
        </authorList>
    </citation>
    <scope>NUCLEOTIDE SEQUENCE [LARGE SCALE GENOMIC DNA]</scope>
    <source>
        <strain evidence="2">cv. CVL-1</strain>
        <tissue evidence="1">Whole seedling</tissue>
    </source>
</reference>
<protein>
    <submittedName>
        <fullName evidence="1">Uncharacterized protein</fullName>
    </submittedName>
</protein>
<dbReference type="AlphaFoldDB" id="A0A1R3J2X1"/>
<gene>
    <name evidence="1" type="ORF">CCACVL1_07991</name>
</gene>
<accession>A0A1R3J2X1</accession>
<dbReference type="Proteomes" id="UP000188268">
    <property type="component" value="Unassembled WGS sequence"/>
</dbReference>
<proteinExistence type="predicted"/>
<evidence type="ECO:0000313" key="1">
    <source>
        <dbReference type="EMBL" id="OMO89183.1"/>
    </source>
</evidence>
<keyword evidence="2" id="KW-1185">Reference proteome</keyword>
<evidence type="ECO:0000313" key="2">
    <source>
        <dbReference type="Proteomes" id="UP000188268"/>
    </source>
</evidence>
<name>A0A1R3J2X1_COCAP</name>
<dbReference type="EMBL" id="AWWV01008814">
    <property type="protein sequence ID" value="OMO89183.1"/>
    <property type="molecule type" value="Genomic_DNA"/>
</dbReference>
<organism evidence="1 2">
    <name type="scientific">Corchorus capsularis</name>
    <name type="common">Jute</name>
    <dbReference type="NCBI Taxonomy" id="210143"/>
    <lineage>
        <taxon>Eukaryota</taxon>
        <taxon>Viridiplantae</taxon>
        <taxon>Streptophyta</taxon>
        <taxon>Embryophyta</taxon>
        <taxon>Tracheophyta</taxon>
        <taxon>Spermatophyta</taxon>
        <taxon>Magnoliopsida</taxon>
        <taxon>eudicotyledons</taxon>
        <taxon>Gunneridae</taxon>
        <taxon>Pentapetalae</taxon>
        <taxon>rosids</taxon>
        <taxon>malvids</taxon>
        <taxon>Malvales</taxon>
        <taxon>Malvaceae</taxon>
        <taxon>Grewioideae</taxon>
        <taxon>Apeibeae</taxon>
        <taxon>Corchorus</taxon>
    </lineage>
</organism>
<dbReference type="Gramene" id="OMO89183">
    <property type="protein sequence ID" value="OMO89183"/>
    <property type="gene ID" value="CCACVL1_07991"/>
</dbReference>
<sequence>MHMRGGNWQFNPRECLPVM</sequence>